<organism evidence="5 6">
    <name type="scientific">Varroa destructor</name>
    <name type="common">Honeybee mite</name>
    <dbReference type="NCBI Taxonomy" id="109461"/>
    <lineage>
        <taxon>Eukaryota</taxon>
        <taxon>Metazoa</taxon>
        <taxon>Ecdysozoa</taxon>
        <taxon>Arthropoda</taxon>
        <taxon>Chelicerata</taxon>
        <taxon>Arachnida</taxon>
        <taxon>Acari</taxon>
        <taxon>Parasitiformes</taxon>
        <taxon>Mesostigmata</taxon>
        <taxon>Gamasina</taxon>
        <taxon>Dermanyssoidea</taxon>
        <taxon>Varroidae</taxon>
        <taxon>Varroa</taxon>
    </lineage>
</organism>
<proteinExistence type="predicted"/>
<evidence type="ECO:0000256" key="1">
    <source>
        <dbReference type="ARBA" id="ARBA00022441"/>
    </source>
</evidence>
<dbReference type="CDD" id="cd14733">
    <property type="entry name" value="BACK"/>
    <property type="match status" value="1"/>
</dbReference>
<dbReference type="RefSeq" id="XP_022666462.1">
    <property type="nucleotide sequence ID" value="XM_022810727.1"/>
</dbReference>
<dbReference type="PROSITE" id="PS50097">
    <property type="entry name" value="BTB"/>
    <property type="match status" value="1"/>
</dbReference>
<keyword evidence="1" id="KW-0880">Kelch repeat</keyword>
<name>A0A7M7KGG9_VARDE</name>
<feature type="domain" description="BTB" evidence="4">
    <location>
        <begin position="33"/>
        <end position="103"/>
    </location>
</feature>
<keyword evidence="6" id="KW-1185">Reference proteome</keyword>
<dbReference type="PANTHER" id="PTHR24412">
    <property type="entry name" value="KELCH PROTEIN"/>
    <property type="match status" value="1"/>
</dbReference>
<accession>A0A7M7KGG9</accession>
<dbReference type="Pfam" id="PF00651">
    <property type="entry name" value="BTB"/>
    <property type="match status" value="1"/>
</dbReference>
<sequence>MSNPSWCKVFHNYGDLMLTWLEELCWRAGSSTRDQMVLLESNDGAQFRCHQWVLARWSPFFEALFSRAFAESRHARAKLENVDGEALEGILNYFLHGRFTVSADNCLRLLFAVEYLLLENLADFVTSFIEENLQDVLKSEEFSRLELEQLWKLVPAIARGCCLDKELGLETVVLYLQCWKLGQPGSKQPTICDDVRALISELENSLERLGRAPETAYAIYKHSPNCVTKLFEDQKQPTRQSGSLNDLYGFGGEFGGPPAKMTAGQLMRAHSTSELLSSQDEWMFQLRSLISEGTTLMRQLSNQELQLPHDIPHECIRYLAVVPNRYALVLTDTRRLHLCPWNSNGRGSSQLVEAQCDSLLQCGRDIYAVLQQHHVALWNCQLKMFELVYSLSEHVIHDISWYRSHRTGSTLALLIAHRAFPCNLELLCLDFDQVVGQFKQPPVRFHPALTNCKLFNPRVVALSERVLILYEQGDADKVFVVTIGAQECKKAKCKLGISNNLYLNDQLFFYTAENSMLYKIQYNFKDFDCEECGELGRVNAICVAPTLR</sequence>
<evidence type="ECO:0000313" key="5">
    <source>
        <dbReference type="EnsemblMetazoa" id="XP_022666462"/>
    </source>
</evidence>
<reference evidence="5" key="1">
    <citation type="submission" date="2021-01" db="UniProtKB">
        <authorList>
            <consortium name="EnsemblMetazoa"/>
        </authorList>
    </citation>
    <scope>IDENTIFICATION</scope>
</reference>
<dbReference type="GeneID" id="111252577"/>
<evidence type="ECO:0000259" key="4">
    <source>
        <dbReference type="PROSITE" id="PS50097"/>
    </source>
</evidence>
<dbReference type="InterPro" id="IPR000210">
    <property type="entry name" value="BTB/POZ_dom"/>
</dbReference>
<evidence type="ECO:0000256" key="3">
    <source>
        <dbReference type="ARBA" id="ARBA00023203"/>
    </source>
</evidence>
<dbReference type="AlphaFoldDB" id="A0A7M7KGG9"/>
<dbReference type="KEGG" id="vde:111252577"/>
<dbReference type="OrthoDB" id="6482909at2759"/>
<dbReference type="SUPFAM" id="SSF54695">
    <property type="entry name" value="POZ domain"/>
    <property type="match status" value="1"/>
</dbReference>
<dbReference type="InParanoid" id="A0A7M7KGG9"/>
<evidence type="ECO:0000313" key="6">
    <source>
        <dbReference type="Proteomes" id="UP000594260"/>
    </source>
</evidence>
<keyword evidence="3" id="KW-0009">Actin-binding</keyword>
<dbReference type="CDD" id="cd18186">
    <property type="entry name" value="BTB_POZ_ZBTB_KLHL-like"/>
    <property type="match status" value="1"/>
</dbReference>
<dbReference type="Gene3D" id="3.30.710.10">
    <property type="entry name" value="Potassium Channel Kv1.1, Chain A"/>
    <property type="match status" value="1"/>
</dbReference>
<dbReference type="EnsemblMetazoa" id="XM_022810727">
    <property type="protein sequence ID" value="XP_022666462"/>
    <property type="gene ID" value="LOC111252577"/>
</dbReference>
<dbReference type="Proteomes" id="UP000594260">
    <property type="component" value="Unplaced"/>
</dbReference>
<dbReference type="SMART" id="SM00225">
    <property type="entry name" value="BTB"/>
    <property type="match status" value="1"/>
</dbReference>
<evidence type="ECO:0000256" key="2">
    <source>
        <dbReference type="ARBA" id="ARBA00022737"/>
    </source>
</evidence>
<dbReference type="PANTHER" id="PTHR24412:SF489">
    <property type="entry name" value="RING FINGER DOMAIN AND KELCH REPEAT-CONTAINING PROTEIN DDB_G0271372"/>
    <property type="match status" value="1"/>
</dbReference>
<dbReference type="InterPro" id="IPR011333">
    <property type="entry name" value="SKP1/BTB/POZ_sf"/>
</dbReference>
<keyword evidence="2" id="KW-0677">Repeat</keyword>
<protein>
    <recommendedName>
        <fullName evidence="4">BTB domain-containing protein</fullName>
    </recommendedName>
</protein>